<sequence>MDKNLALFNQINSLSYWLLKESNYKSSVSLDATDDSYFISIKDGIESIYKHHIEDFSKKDGKLLNFELSSIVHHLLHIKRSITDQQRIAV</sequence>
<dbReference type="EMBL" id="JACLCP010000002">
    <property type="protein sequence ID" value="MBC2845059.1"/>
    <property type="molecule type" value="Genomic_DNA"/>
</dbReference>
<keyword evidence="2" id="KW-1185">Reference proteome</keyword>
<evidence type="ECO:0000313" key="1">
    <source>
        <dbReference type="EMBL" id="MBC2845059.1"/>
    </source>
</evidence>
<name>A0A842ISC9_9FLAO</name>
<gene>
    <name evidence="1" type="ORF">H7F21_08145</name>
</gene>
<reference evidence="1" key="1">
    <citation type="submission" date="2020-08" db="EMBL/GenBank/DDBJ databases">
        <title>Winogradskyella ouciana sp. nov., isolated from the hadal seawater of the Mariana Trench.</title>
        <authorList>
            <person name="He X."/>
        </authorList>
    </citation>
    <scope>NUCLEOTIDE SEQUENCE [LARGE SCALE GENOMIC DNA]</scope>
    <source>
        <strain evidence="1">KCTC 52348</strain>
    </source>
</reference>
<proteinExistence type="predicted"/>
<dbReference type="Proteomes" id="UP000533900">
    <property type="component" value="Unassembled WGS sequence"/>
</dbReference>
<organism evidence="1 2">
    <name type="scientific">Winogradskyella flava</name>
    <dbReference type="NCBI Taxonomy" id="1884876"/>
    <lineage>
        <taxon>Bacteria</taxon>
        <taxon>Pseudomonadati</taxon>
        <taxon>Bacteroidota</taxon>
        <taxon>Flavobacteriia</taxon>
        <taxon>Flavobacteriales</taxon>
        <taxon>Flavobacteriaceae</taxon>
        <taxon>Winogradskyella</taxon>
    </lineage>
</organism>
<accession>A0A842ISC9</accession>
<protein>
    <submittedName>
        <fullName evidence="1">Uncharacterized protein</fullName>
    </submittedName>
</protein>
<dbReference type="RefSeq" id="WP_185788778.1">
    <property type="nucleotide sequence ID" value="NZ_CANMIT010000002.1"/>
</dbReference>
<dbReference type="AlphaFoldDB" id="A0A842ISC9"/>
<evidence type="ECO:0000313" key="2">
    <source>
        <dbReference type="Proteomes" id="UP000533900"/>
    </source>
</evidence>
<comment type="caution">
    <text evidence="1">The sequence shown here is derived from an EMBL/GenBank/DDBJ whole genome shotgun (WGS) entry which is preliminary data.</text>
</comment>